<proteinExistence type="predicted"/>
<dbReference type="Proteomes" id="UP000820818">
    <property type="component" value="Linkage Group LG10"/>
</dbReference>
<organism evidence="2 3">
    <name type="scientific">Daphnia sinensis</name>
    <dbReference type="NCBI Taxonomy" id="1820382"/>
    <lineage>
        <taxon>Eukaryota</taxon>
        <taxon>Metazoa</taxon>
        <taxon>Ecdysozoa</taxon>
        <taxon>Arthropoda</taxon>
        <taxon>Crustacea</taxon>
        <taxon>Branchiopoda</taxon>
        <taxon>Diplostraca</taxon>
        <taxon>Cladocera</taxon>
        <taxon>Anomopoda</taxon>
        <taxon>Daphniidae</taxon>
        <taxon>Daphnia</taxon>
        <taxon>Daphnia similis group</taxon>
    </lineage>
</organism>
<feature type="region of interest" description="Disordered" evidence="1">
    <location>
        <begin position="1"/>
        <end position="30"/>
    </location>
</feature>
<evidence type="ECO:0000313" key="2">
    <source>
        <dbReference type="EMBL" id="KAI9552469.1"/>
    </source>
</evidence>
<accession>A0AAD5KHN2</accession>
<dbReference type="EMBL" id="WJBH02000010">
    <property type="protein sequence ID" value="KAI9552469.1"/>
    <property type="molecule type" value="Genomic_DNA"/>
</dbReference>
<keyword evidence="3" id="KW-1185">Reference proteome</keyword>
<name>A0AAD5KHN2_9CRUS</name>
<sequence length="321" mass="35951">MNRTREENDVNDNLSVVSSSSKPIKQKSLSKKPLNGIAYNVYDMAAPAKHSKTKKTLSEDLNDEEKESVIQEVLDYMLGHRSPVASSSDCLSCKGVAPTKEKFSPSCSHNQHSVTDHPVYRSPPKHLNGANIYMKNVTTTNKDKKAKQTKIIVGKQTEEPRGSPVKKLLENGSGATTALVSTESTYASNTVGEEHFPSSKQSEHVGDSKQQHTFKTYNKLFGEKCSTDNHVCLEWQELKGVKSMTSSKRRSRYWGRKRCMQPLQSDLTDSFIMQSHQNNKSQSSKAITSSSTNRTPYWPRVLISSQLNDLFSRLNAENDNM</sequence>
<evidence type="ECO:0000256" key="1">
    <source>
        <dbReference type="SAM" id="MobiDB-lite"/>
    </source>
</evidence>
<feature type="region of interest" description="Disordered" evidence="1">
    <location>
        <begin position="101"/>
        <end position="128"/>
    </location>
</feature>
<gene>
    <name evidence="2" type="ORF">GHT06_022835</name>
</gene>
<evidence type="ECO:0000313" key="3">
    <source>
        <dbReference type="Proteomes" id="UP000820818"/>
    </source>
</evidence>
<dbReference type="AlphaFoldDB" id="A0AAD5KHN2"/>
<comment type="caution">
    <text evidence="2">The sequence shown here is derived from an EMBL/GenBank/DDBJ whole genome shotgun (WGS) entry which is preliminary data.</text>
</comment>
<feature type="compositionally biased region" description="Low complexity" evidence="1">
    <location>
        <begin position="14"/>
        <end position="23"/>
    </location>
</feature>
<reference evidence="2 3" key="1">
    <citation type="submission" date="2022-05" db="EMBL/GenBank/DDBJ databases">
        <title>A multi-omics perspective on studying reproductive biology in Daphnia sinensis.</title>
        <authorList>
            <person name="Jia J."/>
        </authorList>
    </citation>
    <scope>NUCLEOTIDE SEQUENCE [LARGE SCALE GENOMIC DNA]</scope>
    <source>
        <strain evidence="2 3">WSL</strain>
    </source>
</reference>
<protein>
    <submittedName>
        <fullName evidence="2">Uncharacterized protein</fullName>
    </submittedName>
</protein>